<feature type="non-terminal residue" evidence="2">
    <location>
        <position position="1"/>
    </location>
</feature>
<evidence type="ECO:0000313" key="2">
    <source>
        <dbReference type="EMBL" id="KYN22988.1"/>
    </source>
</evidence>
<dbReference type="EMBL" id="KQ979074">
    <property type="protein sequence ID" value="KYN22988.1"/>
    <property type="molecule type" value="Genomic_DNA"/>
</dbReference>
<protein>
    <recommendedName>
        <fullName evidence="1">Peptidase S1 domain-containing protein</fullName>
    </recommendedName>
</protein>
<dbReference type="GO" id="GO:0004252">
    <property type="term" value="F:serine-type endopeptidase activity"/>
    <property type="evidence" value="ECO:0007669"/>
    <property type="project" value="InterPro"/>
</dbReference>
<feature type="domain" description="Peptidase S1" evidence="1">
    <location>
        <begin position="5"/>
        <end position="40"/>
    </location>
</feature>
<organism evidence="2 3">
    <name type="scientific">Trachymyrmex cornetzi</name>
    <dbReference type="NCBI Taxonomy" id="471704"/>
    <lineage>
        <taxon>Eukaryota</taxon>
        <taxon>Metazoa</taxon>
        <taxon>Ecdysozoa</taxon>
        <taxon>Arthropoda</taxon>
        <taxon>Hexapoda</taxon>
        <taxon>Insecta</taxon>
        <taxon>Pterygota</taxon>
        <taxon>Neoptera</taxon>
        <taxon>Endopterygota</taxon>
        <taxon>Hymenoptera</taxon>
        <taxon>Apocrita</taxon>
        <taxon>Aculeata</taxon>
        <taxon>Formicoidea</taxon>
        <taxon>Formicidae</taxon>
        <taxon>Myrmicinae</taxon>
        <taxon>Trachymyrmex</taxon>
    </lineage>
</organism>
<sequence length="52" mass="5918">GDFAGPLTVNHIGLVSFTYDCGSTEYPTVYTCIPSFIDWIYEQELTKYSNLF</sequence>
<dbReference type="Gene3D" id="2.40.10.10">
    <property type="entry name" value="Trypsin-like serine proteases"/>
    <property type="match status" value="1"/>
</dbReference>
<gene>
    <name evidence="2" type="ORF">ALC57_04771</name>
</gene>
<proteinExistence type="predicted"/>
<dbReference type="InterPro" id="IPR001254">
    <property type="entry name" value="Trypsin_dom"/>
</dbReference>
<dbReference type="GO" id="GO:0006508">
    <property type="term" value="P:proteolysis"/>
    <property type="evidence" value="ECO:0007669"/>
    <property type="project" value="InterPro"/>
</dbReference>
<dbReference type="AlphaFoldDB" id="A0A195ECP9"/>
<dbReference type="InterPro" id="IPR043504">
    <property type="entry name" value="Peptidase_S1_PA_chymotrypsin"/>
</dbReference>
<dbReference type="SUPFAM" id="SSF50494">
    <property type="entry name" value="Trypsin-like serine proteases"/>
    <property type="match status" value="1"/>
</dbReference>
<evidence type="ECO:0000259" key="1">
    <source>
        <dbReference type="Pfam" id="PF00089"/>
    </source>
</evidence>
<reference evidence="2 3" key="1">
    <citation type="submission" date="2015-09" db="EMBL/GenBank/DDBJ databases">
        <title>Trachymyrmex cornetzi WGS genome.</title>
        <authorList>
            <person name="Nygaard S."/>
            <person name="Hu H."/>
            <person name="Boomsma J."/>
            <person name="Zhang G."/>
        </authorList>
    </citation>
    <scope>NUCLEOTIDE SEQUENCE [LARGE SCALE GENOMIC DNA]</scope>
    <source>
        <strain evidence="2">Tcor2-1</strain>
        <tissue evidence="2">Whole body</tissue>
    </source>
</reference>
<dbReference type="Proteomes" id="UP000078492">
    <property type="component" value="Unassembled WGS sequence"/>
</dbReference>
<dbReference type="InterPro" id="IPR009003">
    <property type="entry name" value="Peptidase_S1_PA"/>
</dbReference>
<evidence type="ECO:0000313" key="3">
    <source>
        <dbReference type="Proteomes" id="UP000078492"/>
    </source>
</evidence>
<accession>A0A195ECP9</accession>
<keyword evidence="3" id="KW-1185">Reference proteome</keyword>
<dbReference type="Pfam" id="PF00089">
    <property type="entry name" value="Trypsin"/>
    <property type="match status" value="1"/>
</dbReference>
<name>A0A195ECP9_9HYME</name>